<proteinExistence type="predicted"/>
<evidence type="ECO:0000313" key="1">
    <source>
        <dbReference type="EMBL" id="PNX79188.1"/>
    </source>
</evidence>
<dbReference type="Proteomes" id="UP000236291">
    <property type="component" value="Unassembled WGS sequence"/>
</dbReference>
<reference evidence="1 2" key="1">
    <citation type="journal article" date="2014" name="Am. J. Bot.">
        <title>Genome assembly and annotation for red clover (Trifolium pratense; Fabaceae).</title>
        <authorList>
            <person name="Istvanek J."/>
            <person name="Jaros M."/>
            <person name="Krenek A."/>
            <person name="Repkova J."/>
        </authorList>
    </citation>
    <scope>NUCLEOTIDE SEQUENCE [LARGE SCALE GENOMIC DNA]</scope>
    <source>
        <strain evidence="2">cv. Tatra</strain>
        <tissue evidence="1">Young leaves</tissue>
    </source>
</reference>
<dbReference type="AlphaFoldDB" id="A0A2K3LKW6"/>
<organism evidence="1 2">
    <name type="scientific">Trifolium pratense</name>
    <name type="common">Red clover</name>
    <dbReference type="NCBI Taxonomy" id="57577"/>
    <lineage>
        <taxon>Eukaryota</taxon>
        <taxon>Viridiplantae</taxon>
        <taxon>Streptophyta</taxon>
        <taxon>Embryophyta</taxon>
        <taxon>Tracheophyta</taxon>
        <taxon>Spermatophyta</taxon>
        <taxon>Magnoliopsida</taxon>
        <taxon>eudicotyledons</taxon>
        <taxon>Gunneridae</taxon>
        <taxon>Pentapetalae</taxon>
        <taxon>rosids</taxon>
        <taxon>fabids</taxon>
        <taxon>Fabales</taxon>
        <taxon>Fabaceae</taxon>
        <taxon>Papilionoideae</taxon>
        <taxon>50 kb inversion clade</taxon>
        <taxon>NPAAA clade</taxon>
        <taxon>Hologalegina</taxon>
        <taxon>IRL clade</taxon>
        <taxon>Trifolieae</taxon>
        <taxon>Trifolium</taxon>
    </lineage>
</organism>
<gene>
    <name evidence="1" type="ORF">L195_g035172</name>
</gene>
<accession>A0A2K3LKW6</accession>
<reference evidence="1 2" key="2">
    <citation type="journal article" date="2017" name="Front. Plant Sci.">
        <title>Gene Classification and Mining of Molecular Markers Useful in Red Clover (Trifolium pratense) Breeding.</title>
        <authorList>
            <person name="Istvanek J."/>
            <person name="Dluhosova J."/>
            <person name="Dluhos P."/>
            <person name="Patkova L."/>
            <person name="Nedelnik J."/>
            <person name="Repkova J."/>
        </authorList>
    </citation>
    <scope>NUCLEOTIDE SEQUENCE [LARGE SCALE GENOMIC DNA]</scope>
    <source>
        <strain evidence="2">cv. Tatra</strain>
        <tissue evidence="1">Young leaves</tissue>
    </source>
</reference>
<dbReference type="EMBL" id="ASHM01035464">
    <property type="protein sequence ID" value="PNX79188.1"/>
    <property type="molecule type" value="Genomic_DNA"/>
</dbReference>
<protein>
    <submittedName>
        <fullName evidence="1">Putative copia-type protein</fullName>
    </submittedName>
</protein>
<name>A0A2K3LKW6_TRIPR</name>
<dbReference type="CDD" id="cd09272">
    <property type="entry name" value="RNase_HI_RT_Ty1"/>
    <property type="match status" value="1"/>
</dbReference>
<sequence length="76" mass="8981">MIGEMGTSQGCEKIHCDNQSVIHLANHQVYHERTKHIDIMLHFVRHMIEYPDDMFTKSLPRAKFKHCLDLISFVEE</sequence>
<evidence type="ECO:0000313" key="2">
    <source>
        <dbReference type="Proteomes" id="UP000236291"/>
    </source>
</evidence>
<comment type="caution">
    <text evidence="1">The sequence shown here is derived from an EMBL/GenBank/DDBJ whole genome shotgun (WGS) entry which is preliminary data.</text>
</comment>